<evidence type="ECO:0000256" key="4">
    <source>
        <dbReference type="ARBA" id="ARBA00023136"/>
    </source>
</evidence>
<dbReference type="GeneID" id="63819830"/>
<proteinExistence type="predicted"/>
<dbReference type="InterPro" id="IPR018820">
    <property type="entry name" value="BRE4-related_DUF2421"/>
</dbReference>
<keyword evidence="11" id="KW-1185">Reference proteome</keyword>
<feature type="transmembrane region" description="Helical" evidence="6">
    <location>
        <begin position="867"/>
        <end position="885"/>
    </location>
</feature>
<sequence length="1189" mass="134711">MPTHDKKQDNAQTNEPPHPHYDPRLGDEESEETRTEQPQRHVRIQVPTWTSHPVHDEKVHQFREKRRAFSEQLRSVGAFVVKNFPLDLQWIPNNWTWSKWKPVIRSAILGWLSILFMVITRLEEVTGQATFLILISAFLDPPRDPFIAVLERELVFSAFVTMAWAWSCLGIFLANLARTNTDHNAPLTSILTGQYIQAAPTVIIAVFIFFGVAFFLFVKARQGPGPFLFPSVFGSICIDISLVTAVLFPYPYYDIGRAIVLPLVFHSGLCIVCAAFIFPSTITAQYAGAISRLMDPLEIALNEHRTALKTSPSHPQFIETVKKITDLVGKAEGGLVPAAAALRLVKHDILWGRFAPTDVGGLQEFIRRLVTRANGLGTFFTLIEPTRERFPVTPLPSKPSTPSGSRVVSPSNSRPETPFASRPASPTRGNSTPPRGNIAPTSSFPRFDSVVSTNTQTTSRAPSPEREERGRVRHRHRHRKHLSSVSSLRLSISQHLGHLGNRLKRHEEDTQSERLHFSLLHLAHNLSLPPASSSETAVAVFESQRYLTLEATRLSHPDSPEFTEHFVVLLNESCDELLGVCAETIRSVKGWIMRVRQGSFAMPRTIEQMRAEHLAHLTQTKENIKLALERFRNDYRHRVLDPYRSAFDPSHVRSPGGSTEPPPHRYLFHCYVYQYHLIRFASIIIEILDEMIRLEENYKKSRLWMPMLPFKKLIDLNAYDTTALEQNDDEDPERIPGIEPEWEEDLGMASRRNPDALPPRNLFEQVMSWIHDLIQALAGGNSLFALKAGLLTIILCIPSFLRRSAAFAYDERFVWGIFMGQLTLARFRGDTTFGLVARLVSTFLGSVVGLVLWYISAGKGHGNPYGFAATFGVCFPAFYFGRLYWPGPPMVNAIFFVTVALVLGFSWQNTHYPLIFHFYGWSLAWRRFVLVTAGVTAAFLFSFLPPSTTLRRYQRTMLSRTVAELGAVYCSIVSFANTRGRHEVNRDEIVRALVAIRMKLKRSIVLRNNIIYEFSLRGRWPSKRYQRILELQIQTAFLLGQLMSVVEHLDHAWSRAFLRRTRLLDADFQGDVLAVISMVSTALRTGNPLPQITPCPLVDRFMAYTHGLNVIRQEADDDYGLPRTMTIDTLENEQYLTFAVGVTTAFGIILRLDKLMVATKELVGEQYHIHGIGAPDPRVYSTDRPAKDA</sequence>
<dbReference type="Pfam" id="PF10337">
    <property type="entry name" value="ArAE_2_N"/>
    <property type="match status" value="1"/>
</dbReference>
<evidence type="ECO:0000256" key="2">
    <source>
        <dbReference type="ARBA" id="ARBA00022692"/>
    </source>
</evidence>
<feature type="compositionally biased region" description="Polar residues" evidence="5">
    <location>
        <begin position="400"/>
        <end position="415"/>
    </location>
</feature>
<evidence type="ECO:0000256" key="6">
    <source>
        <dbReference type="SAM" id="Phobius"/>
    </source>
</evidence>
<feature type="domain" description="Integral membrane bound transporter" evidence="9">
    <location>
        <begin position="811"/>
        <end position="941"/>
    </location>
</feature>
<dbReference type="Proteomes" id="UP000076871">
    <property type="component" value="Unassembled WGS sequence"/>
</dbReference>
<evidence type="ECO:0000259" key="7">
    <source>
        <dbReference type="Pfam" id="PF10334"/>
    </source>
</evidence>
<name>A0A165BEZ5_9APHY</name>
<evidence type="ECO:0008006" key="12">
    <source>
        <dbReference type="Google" id="ProtNLM"/>
    </source>
</evidence>
<feature type="transmembrane region" description="Helical" evidence="6">
    <location>
        <begin position="102"/>
        <end position="119"/>
    </location>
</feature>
<dbReference type="AlphaFoldDB" id="A0A165BEZ5"/>
<feature type="transmembrane region" description="Helical" evidence="6">
    <location>
        <begin position="890"/>
        <end position="908"/>
    </location>
</feature>
<evidence type="ECO:0000256" key="5">
    <source>
        <dbReference type="SAM" id="MobiDB-lite"/>
    </source>
</evidence>
<feature type="transmembrane region" description="Helical" evidence="6">
    <location>
        <begin position="227"/>
        <end position="253"/>
    </location>
</feature>
<evidence type="ECO:0000259" key="9">
    <source>
        <dbReference type="Pfam" id="PF13515"/>
    </source>
</evidence>
<feature type="domain" description="DUF2421" evidence="7">
    <location>
        <begin position="946"/>
        <end position="1167"/>
    </location>
</feature>
<dbReference type="OrthoDB" id="2274698at2759"/>
<dbReference type="PANTHER" id="PTHR37994:SF1">
    <property type="entry name" value="ER TRANSPORTER 6TM N-TERMINAL DOMAIN-CONTAINING PROTEIN"/>
    <property type="match status" value="1"/>
</dbReference>
<evidence type="ECO:0000256" key="1">
    <source>
        <dbReference type="ARBA" id="ARBA00004141"/>
    </source>
</evidence>
<protein>
    <recommendedName>
        <fullName evidence="12">ER transporter 6TM N-terminal domain-containing protein</fullName>
    </recommendedName>
</protein>
<dbReference type="InterPro" id="IPR018823">
    <property type="entry name" value="ArAE_2_N"/>
</dbReference>
<feature type="region of interest" description="Disordered" evidence="5">
    <location>
        <begin position="390"/>
        <end position="487"/>
    </location>
</feature>
<feature type="transmembrane region" description="Helical" evidence="6">
    <location>
        <begin position="836"/>
        <end position="855"/>
    </location>
</feature>
<feature type="transmembrane region" description="Helical" evidence="6">
    <location>
        <begin position="195"/>
        <end position="218"/>
    </location>
</feature>
<feature type="region of interest" description="Disordered" evidence="5">
    <location>
        <begin position="1"/>
        <end position="41"/>
    </location>
</feature>
<feature type="compositionally biased region" description="Polar residues" evidence="5">
    <location>
        <begin position="427"/>
        <end position="461"/>
    </location>
</feature>
<keyword evidence="4 6" id="KW-0472">Membrane</keyword>
<feature type="domain" description="Putative ER transporter 6TM N-terminal" evidence="8">
    <location>
        <begin position="90"/>
        <end position="387"/>
    </location>
</feature>
<reference evidence="10 11" key="1">
    <citation type="journal article" date="2016" name="Mol. Biol. Evol.">
        <title>Comparative Genomics of Early-Diverging Mushroom-Forming Fungi Provides Insights into the Origins of Lignocellulose Decay Capabilities.</title>
        <authorList>
            <person name="Nagy L.G."/>
            <person name="Riley R."/>
            <person name="Tritt A."/>
            <person name="Adam C."/>
            <person name="Daum C."/>
            <person name="Floudas D."/>
            <person name="Sun H."/>
            <person name="Yadav J.S."/>
            <person name="Pangilinan J."/>
            <person name="Larsson K.H."/>
            <person name="Matsuura K."/>
            <person name="Barry K."/>
            <person name="Labutti K."/>
            <person name="Kuo R."/>
            <person name="Ohm R.A."/>
            <person name="Bhattacharya S.S."/>
            <person name="Shirouzu T."/>
            <person name="Yoshinaga Y."/>
            <person name="Martin F.M."/>
            <person name="Grigoriev I.V."/>
            <person name="Hibbett D.S."/>
        </authorList>
    </citation>
    <scope>NUCLEOTIDE SEQUENCE [LARGE SCALE GENOMIC DNA]</scope>
    <source>
        <strain evidence="10 11">93-53</strain>
    </source>
</reference>
<dbReference type="Pfam" id="PF10334">
    <property type="entry name" value="BRE4"/>
    <property type="match status" value="1"/>
</dbReference>
<evidence type="ECO:0000256" key="3">
    <source>
        <dbReference type="ARBA" id="ARBA00022989"/>
    </source>
</evidence>
<organism evidence="10 11">
    <name type="scientific">Laetiporus sulphureus 93-53</name>
    <dbReference type="NCBI Taxonomy" id="1314785"/>
    <lineage>
        <taxon>Eukaryota</taxon>
        <taxon>Fungi</taxon>
        <taxon>Dikarya</taxon>
        <taxon>Basidiomycota</taxon>
        <taxon>Agaricomycotina</taxon>
        <taxon>Agaricomycetes</taxon>
        <taxon>Polyporales</taxon>
        <taxon>Laetiporus</taxon>
    </lineage>
</organism>
<feature type="compositionally biased region" description="Basic residues" evidence="5">
    <location>
        <begin position="471"/>
        <end position="482"/>
    </location>
</feature>
<feature type="transmembrane region" description="Helical" evidence="6">
    <location>
        <begin position="154"/>
        <end position="175"/>
    </location>
</feature>
<evidence type="ECO:0000259" key="8">
    <source>
        <dbReference type="Pfam" id="PF10337"/>
    </source>
</evidence>
<dbReference type="RefSeq" id="XP_040758654.1">
    <property type="nucleotide sequence ID" value="XM_040902799.1"/>
</dbReference>
<dbReference type="InterPro" id="IPR049453">
    <property type="entry name" value="Memb_transporter_dom"/>
</dbReference>
<feature type="transmembrane region" description="Helical" evidence="6">
    <location>
        <begin position="259"/>
        <end position="278"/>
    </location>
</feature>
<evidence type="ECO:0000313" key="11">
    <source>
        <dbReference type="Proteomes" id="UP000076871"/>
    </source>
</evidence>
<feature type="compositionally biased region" description="Basic and acidic residues" evidence="5">
    <location>
        <begin position="17"/>
        <end position="39"/>
    </location>
</feature>
<dbReference type="GO" id="GO:0016020">
    <property type="term" value="C:membrane"/>
    <property type="evidence" value="ECO:0007669"/>
    <property type="project" value="UniProtKB-SubCell"/>
</dbReference>
<dbReference type="InParanoid" id="A0A165BEZ5"/>
<evidence type="ECO:0000313" key="10">
    <source>
        <dbReference type="EMBL" id="KZT00914.1"/>
    </source>
</evidence>
<dbReference type="EMBL" id="KV427674">
    <property type="protein sequence ID" value="KZT00914.1"/>
    <property type="molecule type" value="Genomic_DNA"/>
</dbReference>
<comment type="subcellular location">
    <subcellularLocation>
        <location evidence="1">Membrane</location>
        <topology evidence="1">Multi-pass membrane protein</topology>
    </subcellularLocation>
</comment>
<keyword evidence="3 6" id="KW-1133">Transmembrane helix</keyword>
<feature type="transmembrane region" description="Helical" evidence="6">
    <location>
        <begin position="928"/>
        <end position="945"/>
    </location>
</feature>
<dbReference type="STRING" id="1314785.A0A165BEZ5"/>
<dbReference type="PANTHER" id="PTHR37994">
    <property type="entry name" value="ARAE_2_N DOMAIN-CONTAINING PROTEIN-RELATED"/>
    <property type="match status" value="1"/>
</dbReference>
<dbReference type="Pfam" id="PF13515">
    <property type="entry name" value="FUSC_2"/>
    <property type="match status" value="1"/>
</dbReference>
<gene>
    <name evidence="10" type="ORF">LAESUDRAFT_523085</name>
</gene>
<keyword evidence="2 6" id="KW-0812">Transmembrane</keyword>
<accession>A0A165BEZ5</accession>